<reference evidence="2 3" key="1">
    <citation type="submission" date="2017-12" db="EMBL/GenBank/DDBJ databases">
        <title>Comparative genomics of Botrytis spp.</title>
        <authorList>
            <person name="Valero-Jimenez C.A."/>
            <person name="Tapia P."/>
            <person name="Veloso J."/>
            <person name="Silva-Moreno E."/>
            <person name="Staats M."/>
            <person name="Valdes J.H."/>
            <person name="Van Kan J.A.L."/>
        </authorList>
    </citation>
    <scope>NUCLEOTIDE SEQUENCE [LARGE SCALE GENOMIC DNA]</scope>
    <source>
        <strain evidence="2 3">Bt9001</strain>
    </source>
</reference>
<evidence type="ECO:0000256" key="1">
    <source>
        <dbReference type="SAM" id="MobiDB-lite"/>
    </source>
</evidence>
<comment type="caution">
    <text evidence="2">The sequence shown here is derived from an EMBL/GenBank/DDBJ whole genome shotgun (WGS) entry which is preliminary data.</text>
</comment>
<feature type="compositionally biased region" description="Acidic residues" evidence="1">
    <location>
        <begin position="74"/>
        <end position="95"/>
    </location>
</feature>
<feature type="region of interest" description="Disordered" evidence="1">
    <location>
        <begin position="71"/>
        <end position="134"/>
    </location>
</feature>
<evidence type="ECO:0000313" key="2">
    <source>
        <dbReference type="EMBL" id="TGO13661.1"/>
    </source>
</evidence>
<gene>
    <name evidence="2" type="ORF">BTUL_0065g00170</name>
</gene>
<keyword evidence="3" id="KW-1185">Reference proteome</keyword>
<dbReference type="OrthoDB" id="3551540at2759"/>
<organism evidence="2 3">
    <name type="scientific">Botrytis tulipae</name>
    <dbReference type="NCBI Taxonomy" id="87230"/>
    <lineage>
        <taxon>Eukaryota</taxon>
        <taxon>Fungi</taxon>
        <taxon>Dikarya</taxon>
        <taxon>Ascomycota</taxon>
        <taxon>Pezizomycotina</taxon>
        <taxon>Leotiomycetes</taxon>
        <taxon>Helotiales</taxon>
        <taxon>Sclerotiniaceae</taxon>
        <taxon>Botrytis</taxon>
    </lineage>
</organism>
<sequence length="134" mass="14722">MEFVHFSIFIVCVYGAIRSAVKTRLLLCIIYKEAIKDLQDNKAHGLGTVVLNTKPRDGDIVHEIYEIYGSSGKEDEEPDFEIVSDIDDDDDDDDTATGSGHFDSSDGHVDVGFTVTDDINDDGEESSSENNDNG</sequence>
<name>A0A4Z1EX09_9HELO</name>
<dbReference type="EMBL" id="PQXH01000065">
    <property type="protein sequence ID" value="TGO13661.1"/>
    <property type="molecule type" value="Genomic_DNA"/>
</dbReference>
<feature type="compositionally biased region" description="Acidic residues" evidence="1">
    <location>
        <begin position="118"/>
        <end position="127"/>
    </location>
</feature>
<proteinExistence type="predicted"/>
<accession>A0A4Z1EX09</accession>
<dbReference type="Proteomes" id="UP000297777">
    <property type="component" value="Unassembled WGS sequence"/>
</dbReference>
<protein>
    <submittedName>
        <fullName evidence="2">Uncharacterized protein</fullName>
    </submittedName>
</protein>
<dbReference type="AlphaFoldDB" id="A0A4Z1EX09"/>
<evidence type="ECO:0000313" key="3">
    <source>
        <dbReference type="Proteomes" id="UP000297777"/>
    </source>
</evidence>